<evidence type="ECO:0000313" key="2">
    <source>
        <dbReference type="Proteomes" id="UP001168821"/>
    </source>
</evidence>
<comment type="caution">
    <text evidence="1">The sequence shown here is derived from an EMBL/GenBank/DDBJ whole genome shotgun (WGS) entry which is preliminary data.</text>
</comment>
<accession>A0AA38J1F9</accession>
<sequence>MFRDLHNYCNEWQAIRFKNQKSNFIRHFFNRNVKTRKGPVIIERSLKSVYGRVFQCRAYRCGNLCARTFASVAQHLRDHGTFNLKLTIVVVMGQKEEFGFSQLVVHPTLKEHGHIHTMLTKCTVWSPLIVHVV</sequence>
<dbReference type="AlphaFoldDB" id="A0AA38J1F9"/>
<organism evidence="1 2">
    <name type="scientific">Zophobas morio</name>
    <dbReference type="NCBI Taxonomy" id="2755281"/>
    <lineage>
        <taxon>Eukaryota</taxon>
        <taxon>Metazoa</taxon>
        <taxon>Ecdysozoa</taxon>
        <taxon>Arthropoda</taxon>
        <taxon>Hexapoda</taxon>
        <taxon>Insecta</taxon>
        <taxon>Pterygota</taxon>
        <taxon>Neoptera</taxon>
        <taxon>Endopterygota</taxon>
        <taxon>Coleoptera</taxon>
        <taxon>Polyphaga</taxon>
        <taxon>Cucujiformia</taxon>
        <taxon>Tenebrionidae</taxon>
        <taxon>Zophobas</taxon>
    </lineage>
</organism>
<dbReference type="Proteomes" id="UP001168821">
    <property type="component" value="Unassembled WGS sequence"/>
</dbReference>
<protein>
    <submittedName>
        <fullName evidence="1">Uncharacterized protein</fullName>
    </submittedName>
</protein>
<gene>
    <name evidence="1" type="ORF">Zmor_001174</name>
</gene>
<keyword evidence="2" id="KW-1185">Reference proteome</keyword>
<proteinExistence type="predicted"/>
<evidence type="ECO:0000313" key="1">
    <source>
        <dbReference type="EMBL" id="KAJ3665688.1"/>
    </source>
</evidence>
<reference evidence="1" key="1">
    <citation type="journal article" date="2023" name="G3 (Bethesda)">
        <title>Whole genome assemblies of Zophobas morio and Tenebrio molitor.</title>
        <authorList>
            <person name="Kaur S."/>
            <person name="Stinson S.A."/>
            <person name="diCenzo G.C."/>
        </authorList>
    </citation>
    <scope>NUCLEOTIDE SEQUENCE</scope>
    <source>
        <strain evidence="1">QUZm001</strain>
    </source>
</reference>
<dbReference type="EMBL" id="JALNTZ010000001">
    <property type="protein sequence ID" value="KAJ3665688.1"/>
    <property type="molecule type" value="Genomic_DNA"/>
</dbReference>
<name>A0AA38J1F9_9CUCU</name>